<dbReference type="AlphaFoldDB" id="A0A3R7A1G1"/>
<accession>A0A3R7A1G1</accession>
<proteinExistence type="predicted"/>
<sequence length="220" mass="25099">MASTGRSTPAALRSYVRRVRRSCRLLPPLHGDVWLRVLYRMLPVNCRFAHLQVERPDAICCAYGCGRVETQHHALHACPQIHPVWAFHRGAWGHYGVSFSWSTISDPDLFEVNQVGDPHKEALGILWRLLVGATLHLIWAQHNKVQYEDATPLPYLAWTELSFLGWMTSVRRWLRLQDPDCPVRSSAVCVLHNLRVQAAYRFLWAKHPNSLLLAPTSPAA</sequence>
<dbReference type="Proteomes" id="UP000285060">
    <property type="component" value="Unassembled WGS sequence"/>
</dbReference>
<reference evidence="1 2" key="1">
    <citation type="submission" date="2018-08" db="EMBL/GenBank/DDBJ databases">
        <title>Aphanomyces genome sequencing and annotation.</title>
        <authorList>
            <person name="Minardi D."/>
            <person name="Oidtmann B."/>
            <person name="Van Der Giezen M."/>
            <person name="Studholme D.J."/>
        </authorList>
    </citation>
    <scope>NUCLEOTIDE SEQUENCE [LARGE SCALE GENOMIC DNA]</scope>
    <source>
        <strain evidence="1 2">NJM0002</strain>
    </source>
</reference>
<name>A0A3R7A1G1_9STRA</name>
<evidence type="ECO:0000313" key="1">
    <source>
        <dbReference type="EMBL" id="RHY17579.1"/>
    </source>
</evidence>
<gene>
    <name evidence="1" type="ORF">DYB32_010492</name>
</gene>
<evidence type="ECO:0000313" key="2">
    <source>
        <dbReference type="Proteomes" id="UP000285060"/>
    </source>
</evidence>
<dbReference type="VEuPathDB" id="FungiDB:H310_08417"/>
<protein>
    <recommendedName>
        <fullName evidence="3">Reverse transcriptase zinc-binding domain-containing protein</fullName>
    </recommendedName>
</protein>
<evidence type="ECO:0008006" key="3">
    <source>
        <dbReference type="Google" id="ProtNLM"/>
    </source>
</evidence>
<comment type="caution">
    <text evidence="1">The sequence shown here is derived from an EMBL/GenBank/DDBJ whole genome shotgun (WGS) entry which is preliminary data.</text>
</comment>
<keyword evidence="2" id="KW-1185">Reference proteome</keyword>
<dbReference type="EMBL" id="QUSY01003420">
    <property type="protein sequence ID" value="RHY17579.1"/>
    <property type="molecule type" value="Genomic_DNA"/>
</dbReference>
<organism evidence="1 2">
    <name type="scientific">Aphanomyces invadans</name>
    <dbReference type="NCBI Taxonomy" id="157072"/>
    <lineage>
        <taxon>Eukaryota</taxon>
        <taxon>Sar</taxon>
        <taxon>Stramenopiles</taxon>
        <taxon>Oomycota</taxon>
        <taxon>Saprolegniomycetes</taxon>
        <taxon>Saprolegniales</taxon>
        <taxon>Verrucalvaceae</taxon>
        <taxon>Aphanomyces</taxon>
    </lineage>
</organism>